<dbReference type="InterPro" id="IPR021345">
    <property type="entry name" value="DUF2961"/>
</dbReference>
<evidence type="ECO:0000256" key="1">
    <source>
        <dbReference type="SAM" id="MobiDB-lite"/>
    </source>
</evidence>
<sequence length="536" mass="61466">MCFLAFTTLGFAQNDDKISIESLLNDMVDRDAIAQFPTTNFRLKQESSYNRASKTPKDSLGWYLNHDFNIKDKDHNFIRTEEKNGQKEWVLMDHIGPGAIVRTWMPFLSPDKPDTDIQIKIYLDGSKEPVLEGNMLGLLDGTGLIPYPIAHQSLRSSVSFFPIPYAKSCKITTNAMPFFYQFTYRAYDDYTRIKTFTKEDFNKALPITKEVGELLLNPKITIKGEQISLRTKIKPKKEKSITLPEGNGAIRELSLQLDNYKNSEVTRSVILKIEFDDEQTVWTPIGDFFGSGIGLHPFQGWYRTVREDGTMTCRWVMPYEKSGKITIVNLGDKSVKVNLEAIVGEWKWNSNSMYFNAAWKGQYPVATRPFSDWNYVTLKGRGVYVGDALTVMNPVKKWWGEGDEKIWVDGEDFPSIFGTGTEDYYAYSWGGKSTDFYEHPFHAQPRSFLYDKLNRKKSKEKNTSGYSTETRTRALDVMPFSSSLQLDMEIWSWTDCEMGYGVGVYWYGDKQTSSNRSPDEKEALNIPPLPKGFPNN</sequence>
<feature type="region of interest" description="Disordered" evidence="1">
    <location>
        <begin position="513"/>
        <end position="536"/>
    </location>
</feature>
<dbReference type="RefSeq" id="WP_198842594.1">
    <property type="nucleotide sequence ID" value="NZ_JAEHFJ010000010.1"/>
</dbReference>
<feature type="compositionally biased region" description="Pro residues" evidence="1">
    <location>
        <begin position="527"/>
        <end position="536"/>
    </location>
</feature>
<dbReference type="EMBL" id="JAEHFJ010000010">
    <property type="protein sequence ID" value="MBJ2175952.1"/>
    <property type="molecule type" value="Genomic_DNA"/>
</dbReference>
<accession>A0ABS0WVD0</accession>
<dbReference type="Pfam" id="PF11175">
    <property type="entry name" value="DUF2961"/>
    <property type="match status" value="1"/>
</dbReference>
<evidence type="ECO:0000313" key="3">
    <source>
        <dbReference type="Proteomes" id="UP000623301"/>
    </source>
</evidence>
<comment type="caution">
    <text evidence="2">The sequence shown here is derived from an EMBL/GenBank/DDBJ whole genome shotgun (WGS) entry which is preliminary data.</text>
</comment>
<reference evidence="2 3" key="1">
    <citation type="submission" date="2020-12" db="EMBL/GenBank/DDBJ databases">
        <title>Aureibaculum luteum sp. nov. and Aureibaculum flavum sp. nov., novel members of the family Flavobacteriaceae isolated from Antarctic intertidal sediments.</title>
        <authorList>
            <person name="He X."/>
            <person name="Zhang X."/>
        </authorList>
    </citation>
    <scope>NUCLEOTIDE SEQUENCE [LARGE SCALE GENOMIC DNA]</scope>
    <source>
        <strain evidence="2 3">A20</strain>
    </source>
</reference>
<organism evidence="2 3">
    <name type="scientific">Aureibaculum flavum</name>
    <dbReference type="NCBI Taxonomy" id="2795986"/>
    <lineage>
        <taxon>Bacteria</taxon>
        <taxon>Pseudomonadati</taxon>
        <taxon>Bacteroidota</taxon>
        <taxon>Flavobacteriia</taxon>
        <taxon>Flavobacteriales</taxon>
        <taxon>Flavobacteriaceae</taxon>
        <taxon>Aureibaculum</taxon>
    </lineage>
</organism>
<keyword evidence="3" id="KW-1185">Reference proteome</keyword>
<dbReference type="Gene3D" id="2.60.120.1390">
    <property type="match status" value="2"/>
</dbReference>
<proteinExistence type="predicted"/>
<dbReference type="Proteomes" id="UP000623301">
    <property type="component" value="Unassembled WGS sequence"/>
</dbReference>
<protein>
    <submittedName>
        <fullName evidence="2">DUF2961 domain-containing protein</fullName>
    </submittedName>
</protein>
<name>A0ABS0WVD0_9FLAO</name>
<evidence type="ECO:0000313" key="2">
    <source>
        <dbReference type="EMBL" id="MBJ2175952.1"/>
    </source>
</evidence>
<gene>
    <name evidence="2" type="ORF">JBL43_16980</name>
</gene>